<dbReference type="Pfam" id="PF03221">
    <property type="entry name" value="HTH_Tnp_Tc5"/>
    <property type="match status" value="1"/>
</dbReference>
<dbReference type="InterPro" id="IPR050863">
    <property type="entry name" value="CenT-Element_Derived"/>
</dbReference>
<proteinExistence type="predicted"/>
<accession>A0A4V3XC74</accession>
<dbReference type="SMART" id="SM00674">
    <property type="entry name" value="CENPB"/>
    <property type="match status" value="1"/>
</dbReference>
<dbReference type="GO" id="GO:0005634">
    <property type="term" value="C:nucleus"/>
    <property type="evidence" value="ECO:0007669"/>
    <property type="project" value="TreeGrafter"/>
</dbReference>
<dbReference type="PROSITE" id="PS51253">
    <property type="entry name" value="HTH_CENPB"/>
    <property type="match status" value="1"/>
</dbReference>
<evidence type="ECO:0000256" key="1">
    <source>
        <dbReference type="ARBA" id="ARBA00023125"/>
    </source>
</evidence>
<dbReference type="Proteomes" id="UP000308199">
    <property type="component" value="Unassembled WGS sequence"/>
</dbReference>
<dbReference type="Gene3D" id="1.10.10.60">
    <property type="entry name" value="Homeodomain-like"/>
    <property type="match status" value="2"/>
</dbReference>
<keyword evidence="4" id="KW-1185">Reference proteome</keyword>
<dbReference type="EMBL" id="SGPK01000316">
    <property type="protein sequence ID" value="THH04743.1"/>
    <property type="molecule type" value="Genomic_DNA"/>
</dbReference>
<feature type="domain" description="HTH CENPB-type" evidence="2">
    <location>
        <begin position="143"/>
        <end position="213"/>
    </location>
</feature>
<dbReference type="SUPFAM" id="SSF46689">
    <property type="entry name" value="Homeodomain-like"/>
    <property type="match status" value="1"/>
</dbReference>
<evidence type="ECO:0000313" key="3">
    <source>
        <dbReference type="EMBL" id="THH04743.1"/>
    </source>
</evidence>
<dbReference type="InterPro" id="IPR006600">
    <property type="entry name" value="HTH_CenpB_DNA-bd_dom"/>
</dbReference>
<dbReference type="GO" id="GO:0003677">
    <property type="term" value="F:DNA binding"/>
    <property type="evidence" value="ECO:0007669"/>
    <property type="project" value="UniProtKB-KW"/>
</dbReference>
<dbReference type="PANTHER" id="PTHR19303:SF73">
    <property type="entry name" value="PROTEIN PDC2"/>
    <property type="match status" value="1"/>
</dbReference>
<sequence>MSEELGCAQNADKTLKDAHEVIWTHSHSPSPIDLSTPVLMMPAVLVALIRAPSHGKAKKEKLSHTRRTITSAVTHKQRLNLTNADKLEILDFAEGPGKGFTQARIAEHFRNHFPKLHQSSVHSILKKRDQFRQIQDSEPNQLFYKHPQHVKFPKLENALILWINTKQNQIKITGAVLRAKAEKFAEEFGIPNADRLNLWVDAFKLSHGIREYQIHGEAASVSAEAVAATCDRLKGLLSSFKPCDIYKFDETGLYYHMPPDKTLATKEISGGKGDKTRFTLGFIANADGTDI</sequence>
<organism evidence="3 4">
    <name type="scientific">Phellinidium pouzarii</name>
    <dbReference type="NCBI Taxonomy" id="167371"/>
    <lineage>
        <taxon>Eukaryota</taxon>
        <taxon>Fungi</taxon>
        <taxon>Dikarya</taxon>
        <taxon>Basidiomycota</taxon>
        <taxon>Agaricomycotina</taxon>
        <taxon>Agaricomycetes</taxon>
        <taxon>Hymenochaetales</taxon>
        <taxon>Hymenochaetaceae</taxon>
        <taxon>Phellinidium</taxon>
    </lineage>
</organism>
<protein>
    <recommendedName>
        <fullName evidence="2">HTH CENPB-type domain-containing protein</fullName>
    </recommendedName>
</protein>
<gene>
    <name evidence="3" type="ORF">EW145_g5297</name>
</gene>
<dbReference type="InterPro" id="IPR009057">
    <property type="entry name" value="Homeodomain-like_sf"/>
</dbReference>
<evidence type="ECO:0000313" key="4">
    <source>
        <dbReference type="Proteomes" id="UP000308199"/>
    </source>
</evidence>
<name>A0A4V3XC74_9AGAM</name>
<dbReference type="AlphaFoldDB" id="A0A4V3XC74"/>
<dbReference type="OrthoDB" id="2618249at2759"/>
<evidence type="ECO:0000259" key="2">
    <source>
        <dbReference type="PROSITE" id="PS51253"/>
    </source>
</evidence>
<dbReference type="PANTHER" id="PTHR19303">
    <property type="entry name" value="TRANSPOSON"/>
    <property type="match status" value="1"/>
</dbReference>
<reference evidence="3 4" key="1">
    <citation type="submission" date="2019-02" db="EMBL/GenBank/DDBJ databases">
        <title>Genome sequencing of the rare red list fungi Phellinidium pouzarii.</title>
        <authorList>
            <person name="Buettner E."/>
            <person name="Kellner H."/>
        </authorList>
    </citation>
    <scope>NUCLEOTIDE SEQUENCE [LARGE SCALE GENOMIC DNA]</scope>
    <source>
        <strain evidence="3 4">DSM 108285</strain>
    </source>
</reference>
<keyword evidence="1" id="KW-0238">DNA-binding</keyword>
<comment type="caution">
    <text evidence="3">The sequence shown here is derived from an EMBL/GenBank/DDBJ whole genome shotgun (WGS) entry which is preliminary data.</text>
</comment>